<gene>
    <name evidence="1" type="ORF">TNCV_4723271</name>
</gene>
<proteinExistence type="predicted"/>
<name>A0A8X6W6S0_TRICX</name>
<evidence type="ECO:0000313" key="2">
    <source>
        <dbReference type="Proteomes" id="UP000887159"/>
    </source>
</evidence>
<dbReference type="EMBL" id="BMAU01021387">
    <property type="protein sequence ID" value="GFY29199.1"/>
    <property type="molecule type" value="Genomic_DNA"/>
</dbReference>
<dbReference type="Proteomes" id="UP000887159">
    <property type="component" value="Unassembled WGS sequence"/>
</dbReference>
<protein>
    <submittedName>
        <fullName evidence="1">Uncharacterized protein</fullName>
    </submittedName>
</protein>
<comment type="caution">
    <text evidence="1">The sequence shown here is derived from an EMBL/GenBank/DDBJ whole genome shotgun (WGS) entry which is preliminary data.</text>
</comment>
<reference evidence="1" key="1">
    <citation type="submission" date="2020-08" db="EMBL/GenBank/DDBJ databases">
        <title>Multicomponent nature underlies the extraordinary mechanical properties of spider dragline silk.</title>
        <authorList>
            <person name="Kono N."/>
            <person name="Nakamura H."/>
            <person name="Mori M."/>
            <person name="Yoshida Y."/>
            <person name="Ohtoshi R."/>
            <person name="Malay A.D."/>
            <person name="Moran D.A.P."/>
            <person name="Tomita M."/>
            <person name="Numata K."/>
            <person name="Arakawa K."/>
        </authorList>
    </citation>
    <scope>NUCLEOTIDE SEQUENCE</scope>
</reference>
<accession>A0A8X6W6S0</accession>
<organism evidence="1 2">
    <name type="scientific">Trichonephila clavipes</name>
    <name type="common">Golden silk orbweaver</name>
    <name type="synonym">Nephila clavipes</name>
    <dbReference type="NCBI Taxonomy" id="2585209"/>
    <lineage>
        <taxon>Eukaryota</taxon>
        <taxon>Metazoa</taxon>
        <taxon>Ecdysozoa</taxon>
        <taxon>Arthropoda</taxon>
        <taxon>Chelicerata</taxon>
        <taxon>Arachnida</taxon>
        <taxon>Araneae</taxon>
        <taxon>Araneomorphae</taxon>
        <taxon>Entelegynae</taxon>
        <taxon>Araneoidea</taxon>
        <taxon>Nephilidae</taxon>
        <taxon>Trichonephila</taxon>
    </lineage>
</organism>
<sequence>METLSEDLLYFMKDKNIPKCAFIGHSLGGISGLRAVLKKWVLSHLGIDGNEKADFFSYWSELSSLKKIELNWSNSPRSSCGRNPGGSFRPRKYQNAFSRFVSSHRKVLTVVVSNATCLTGQIEAHEIHRDKGLEVRLSLALALSTIQVTVRFSSEKFPKGRYIFTMDGDTTYHHLHNFGMELKRMEVFSSLLHS</sequence>
<dbReference type="SUPFAM" id="SSF53474">
    <property type="entry name" value="alpha/beta-Hydrolases"/>
    <property type="match status" value="1"/>
</dbReference>
<keyword evidence="2" id="KW-1185">Reference proteome</keyword>
<dbReference type="AlphaFoldDB" id="A0A8X6W6S0"/>
<dbReference type="InterPro" id="IPR029058">
    <property type="entry name" value="AB_hydrolase_fold"/>
</dbReference>
<evidence type="ECO:0000313" key="1">
    <source>
        <dbReference type="EMBL" id="GFY29199.1"/>
    </source>
</evidence>